<keyword evidence="5 8" id="KW-0472">Membrane</keyword>
<keyword evidence="8" id="KW-0479">Metal-binding</keyword>
<reference evidence="10" key="1">
    <citation type="submission" date="2016-10" db="EMBL/GenBank/DDBJ databases">
        <authorList>
            <person name="Varghese N."/>
            <person name="Submissions S."/>
        </authorList>
    </citation>
    <scope>NUCLEOTIDE SEQUENCE [LARGE SCALE GENOMIC DNA]</scope>
    <source>
        <strain evidence="10">CGMCC 1.10119</strain>
    </source>
</reference>
<comment type="function">
    <text evidence="8">Fluoride-specific ion channel. Important for reducing fluoride concentration in the cell, thus reducing its toxicity.</text>
</comment>
<keyword evidence="8" id="KW-0813">Transport</keyword>
<comment type="catalytic activity">
    <reaction evidence="7">
        <text>fluoride(in) = fluoride(out)</text>
        <dbReference type="Rhea" id="RHEA:76159"/>
        <dbReference type="ChEBI" id="CHEBI:17051"/>
    </reaction>
    <physiologicalReaction direction="left-to-right" evidence="7">
        <dbReference type="Rhea" id="RHEA:76160"/>
    </physiologicalReaction>
</comment>
<evidence type="ECO:0000313" key="10">
    <source>
        <dbReference type="Proteomes" id="UP000199451"/>
    </source>
</evidence>
<evidence type="ECO:0000256" key="6">
    <source>
        <dbReference type="ARBA" id="ARBA00035120"/>
    </source>
</evidence>
<keyword evidence="8" id="KW-0407">Ion channel</keyword>
<dbReference type="EMBL" id="FNHL01000001">
    <property type="protein sequence ID" value="SDM02368.1"/>
    <property type="molecule type" value="Genomic_DNA"/>
</dbReference>
<dbReference type="InterPro" id="IPR003691">
    <property type="entry name" value="FluC"/>
</dbReference>
<evidence type="ECO:0000313" key="9">
    <source>
        <dbReference type="EMBL" id="SDM02368.1"/>
    </source>
</evidence>
<organism evidence="9 10">
    <name type="scientific">Halogranum gelatinilyticum</name>
    <dbReference type="NCBI Taxonomy" id="660521"/>
    <lineage>
        <taxon>Archaea</taxon>
        <taxon>Methanobacteriati</taxon>
        <taxon>Methanobacteriota</taxon>
        <taxon>Stenosarchaea group</taxon>
        <taxon>Halobacteria</taxon>
        <taxon>Halobacteriales</taxon>
        <taxon>Haloferacaceae</taxon>
    </lineage>
</organism>
<feature type="binding site" evidence="8">
    <location>
        <position position="76"/>
    </location>
    <ligand>
        <name>Na(+)</name>
        <dbReference type="ChEBI" id="CHEBI:29101"/>
        <note>structural</note>
    </ligand>
</feature>
<evidence type="ECO:0000256" key="1">
    <source>
        <dbReference type="ARBA" id="ARBA00004651"/>
    </source>
</evidence>
<accession>A0A1G9PUB5</accession>
<name>A0A1G9PUB5_9EURY</name>
<dbReference type="AlphaFoldDB" id="A0A1G9PUB5"/>
<dbReference type="GO" id="GO:0005886">
    <property type="term" value="C:plasma membrane"/>
    <property type="evidence" value="ECO:0007669"/>
    <property type="project" value="UniProtKB-SubCell"/>
</dbReference>
<dbReference type="STRING" id="660521.SAMN04487949_0540"/>
<feature type="transmembrane region" description="Helical" evidence="8">
    <location>
        <begin position="37"/>
        <end position="59"/>
    </location>
</feature>
<dbReference type="GO" id="GO:0062054">
    <property type="term" value="F:fluoride channel activity"/>
    <property type="evidence" value="ECO:0007669"/>
    <property type="project" value="UniProtKB-UniRule"/>
</dbReference>
<keyword evidence="10" id="KW-1185">Reference proteome</keyword>
<evidence type="ECO:0000256" key="7">
    <source>
        <dbReference type="ARBA" id="ARBA00035585"/>
    </source>
</evidence>
<protein>
    <recommendedName>
        <fullName evidence="8">Fluoride-specific ion channel FluC</fullName>
    </recommendedName>
</protein>
<gene>
    <name evidence="8" type="primary">fluC</name>
    <name evidence="8" type="synonym">crcB</name>
    <name evidence="9" type="ORF">SAMN04487949_0540</name>
</gene>
<dbReference type="GO" id="GO:0046872">
    <property type="term" value="F:metal ion binding"/>
    <property type="evidence" value="ECO:0007669"/>
    <property type="project" value="UniProtKB-KW"/>
</dbReference>
<keyword evidence="3 8" id="KW-0812">Transmembrane</keyword>
<feature type="binding site" evidence="8">
    <location>
        <position position="73"/>
    </location>
    <ligand>
        <name>Na(+)</name>
        <dbReference type="ChEBI" id="CHEBI:29101"/>
        <note>structural</note>
    </ligand>
</feature>
<evidence type="ECO:0000256" key="2">
    <source>
        <dbReference type="ARBA" id="ARBA00022475"/>
    </source>
</evidence>
<feature type="transmembrane region" description="Helical" evidence="8">
    <location>
        <begin position="65"/>
        <end position="86"/>
    </location>
</feature>
<comment type="similarity">
    <text evidence="6 8">Belongs to the fluoride channel Fluc/FEX (TC 1.A.43) family.</text>
</comment>
<sequence>MTAEGVLPALLVGLGGMLGAVSRHLVGQRLESSRATLVVNVLGSVALGAVVAGQLSGAFSETAGLLFGTGFCGAFTTFSSFAVEVASRSGEGRTVAAGRYAVTNLAGALLGVGVGAGLVSLL</sequence>
<keyword evidence="4 8" id="KW-1133">Transmembrane helix</keyword>
<dbReference type="Proteomes" id="UP000199451">
    <property type="component" value="Unassembled WGS sequence"/>
</dbReference>
<feature type="transmembrane region" description="Helical" evidence="8">
    <location>
        <begin position="98"/>
        <end position="121"/>
    </location>
</feature>
<dbReference type="Pfam" id="PF02537">
    <property type="entry name" value="CRCB"/>
    <property type="match status" value="1"/>
</dbReference>
<keyword evidence="2 8" id="KW-1003">Cell membrane</keyword>
<evidence type="ECO:0000256" key="8">
    <source>
        <dbReference type="HAMAP-Rule" id="MF_00454"/>
    </source>
</evidence>
<evidence type="ECO:0000256" key="4">
    <source>
        <dbReference type="ARBA" id="ARBA00022989"/>
    </source>
</evidence>
<evidence type="ECO:0000256" key="5">
    <source>
        <dbReference type="ARBA" id="ARBA00023136"/>
    </source>
</evidence>
<keyword evidence="8" id="KW-0915">Sodium</keyword>
<dbReference type="HAMAP" id="MF_00454">
    <property type="entry name" value="FluC"/>
    <property type="match status" value="1"/>
</dbReference>
<comment type="activity regulation">
    <text evidence="8">Na(+) is not transported, but it plays an essential structural role and its presence is essential for fluoride channel function.</text>
</comment>
<evidence type="ECO:0000256" key="3">
    <source>
        <dbReference type="ARBA" id="ARBA00022692"/>
    </source>
</evidence>
<comment type="subcellular location">
    <subcellularLocation>
        <location evidence="1 8">Cell membrane</location>
        <topology evidence="1 8">Multi-pass membrane protein</topology>
    </subcellularLocation>
</comment>
<dbReference type="GO" id="GO:0140114">
    <property type="term" value="P:cellular detoxification of fluoride"/>
    <property type="evidence" value="ECO:0007669"/>
    <property type="project" value="UniProtKB-UniRule"/>
</dbReference>
<keyword evidence="8" id="KW-0406">Ion transport</keyword>
<proteinExistence type="inferred from homology"/>
<feature type="transmembrane region" description="Helical" evidence="8">
    <location>
        <begin position="6"/>
        <end position="25"/>
    </location>
</feature>
<dbReference type="RefSeq" id="WP_089693819.1">
    <property type="nucleotide sequence ID" value="NZ_FNHL01000001.1"/>
</dbReference>